<dbReference type="OrthoDB" id="9781032at2"/>
<dbReference type="Proteomes" id="UP000294662">
    <property type="component" value="Unassembled WGS sequence"/>
</dbReference>
<feature type="region of interest" description="Disordered" evidence="1">
    <location>
        <begin position="126"/>
        <end position="163"/>
    </location>
</feature>
<comment type="caution">
    <text evidence="2">The sequence shown here is derived from an EMBL/GenBank/DDBJ whole genome shotgun (WGS) entry which is preliminary data.</text>
</comment>
<dbReference type="SUPFAM" id="SSF55031">
    <property type="entry name" value="Bacterial exopeptidase dimerisation domain"/>
    <property type="match status" value="1"/>
</dbReference>
<accession>A0A4V2Z713</accession>
<protein>
    <submittedName>
        <fullName evidence="2">Uncharacterized protein</fullName>
    </submittedName>
</protein>
<reference evidence="2 3" key="1">
    <citation type="submission" date="2019-03" db="EMBL/GenBank/DDBJ databases">
        <authorList>
            <person name="Zhang S."/>
        </authorList>
    </citation>
    <scope>NUCLEOTIDE SEQUENCE [LARGE SCALE GENOMIC DNA]</scope>
    <source>
        <strain evidence="2 3">S4J41</strain>
    </source>
</reference>
<dbReference type="InterPro" id="IPR036264">
    <property type="entry name" value="Bact_exopeptidase_dim_dom"/>
</dbReference>
<feature type="compositionally biased region" description="Pro residues" evidence="1">
    <location>
        <begin position="141"/>
        <end position="152"/>
    </location>
</feature>
<evidence type="ECO:0000313" key="3">
    <source>
        <dbReference type="Proteomes" id="UP000294662"/>
    </source>
</evidence>
<proteinExistence type="predicted"/>
<dbReference type="AlphaFoldDB" id="A0A4V2Z713"/>
<gene>
    <name evidence="2" type="ORF">E1B25_18750</name>
</gene>
<dbReference type="EMBL" id="SMFP01000017">
    <property type="protein sequence ID" value="TDE34776.1"/>
    <property type="molecule type" value="Genomic_DNA"/>
</dbReference>
<name>A0A4V2Z713_9RHOB</name>
<keyword evidence="3" id="KW-1185">Reference proteome</keyword>
<organism evidence="2 3">
    <name type="scientific">Antarcticimicrobium sediminis</name>
    <dbReference type="NCBI Taxonomy" id="2546227"/>
    <lineage>
        <taxon>Bacteria</taxon>
        <taxon>Pseudomonadati</taxon>
        <taxon>Pseudomonadota</taxon>
        <taxon>Alphaproteobacteria</taxon>
        <taxon>Rhodobacterales</taxon>
        <taxon>Paracoccaceae</taxon>
        <taxon>Antarcticimicrobium</taxon>
    </lineage>
</organism>
<dbReference type="Gene3D" id="3.30.70.360">
    <property type="match status" value="1"/>
</dbReference>
<dbReference type="RefSeq" id="WP_132831119.1">
    <property type="nucleotide sequence ID" value="NZ_SMFP01000017.1"/>
</dbReference>
<evidence type="ECO:0000256" key="1">
    <source>
        <dbReference type="SAM" id="MobiDB-lite"/>
    </source>
</evidence>
<evidence type="ECO:0000313" key="2">
    <source>
        <dbReference type="EMBL" id="TDE34776.1"/>
    </source>
</evidence>
<sequence length="163" mass="16936">MPDDARVHYTYPDAGGGAPNVVQAKATVRQFIRARDLLGLSDLVARVRAIADGAALMPGTKVESKVFSTVSNLIGNRPSAPAPGCQNGRLLLRDGQKFRPFLWPSLLSGFTAETVLPGAKGAARRAVPAPLGEEKTVAGHAPPPLPSKPPIAPIAFGAANPES</sequence>